<dbReference type="PROSITE" id="PS52016">
    <property type="entry name" value="TONB_DEPENDENT_REC_3"/>
    <property type="match status" value="1"/>
</dbReference>
<dbReference type="InterPro" id="IPR010105">
    <property type="entry name" value="TonB_sidphr_rcpt"/>
</dbReference>
<dbReference type="Gene3D" id="2.170.130.10">
    <property type="entry name" value="TonB-dependent receptor, plug domain"/>
    <property type="match status" value="1"/>
</dbReference>
<evidence type="ECO:0000256" key="10">
    <source>
        <dbReference type="PROSITE-ProRule" id="PRU01360"/>
    </source>
</evidence>
<dbReference type="GO" id="GO:0015891">
    <property type="term" value="P:siderophore transport"/>
    <property type="evidence" value="ECO:0007669"/>
    <property type="project" value="InterPro"/>
</dbReference>
<gene>
    <name evidence="15" type="ORF">SAMN04488135_11630</name>
</gene>
<keyword evidence="7 10" id="KW-0472">Membrane</keyword>
<evidence type="ECO:0000313" key="16">
    <source>
        <dbReference type="Proteomes" id="UP000184226"/>
    </source>
</evidence>
<comment type="subcellular location">
    <subcellularLocation>
        <location evidence="1 10">Cell outer membrane</location>
        <topology evidence="1 10">Multi-pass membrane protein</topology>
    </subcellularLocation>
</comment>
<dbReference type="RefSeq" id="WP_073108036.1">
    <property type="nucleotide sequence ID" value="NZ_FQXE01000016.1"/>
</dbReference>
<evidence type="ECO:0000256" key="11">
    <source>
        <dbReference type="RuleBase" id="RU003357"/>
    </source>
</evidence>
<feature type="signal peptide" evidence="12">
    <location>
        <begin position="1"/>
        <end position="30"/>
    </location>
</feature>
<evidence type="ECO:0000256" key="7">
    <source>
        <dbReference type="ARBA" id="ARBA00023136"/>
    </source>
</evidence>
<keyword evidence="9 10" id="KW-0998">Cell outer membrane</keyword>
<feature type="domain" description="TonB-dependent receptor-like beta-barrel" evidence="13">
    <location>
        <begin position="276"/>
        <end position="678"/>
    </location>
</feature>
<evidence type="ECO:0000256" key="2">
    <source>
        <dbReference type="ARBA" id="ARBA00009810"/>
    </source>
</evidence>
<accession>A0A1M5ZMI5</accession>
<protein>
    <submittedName>
        <fullName evidence="15">Iron complex outermembrane recepter protein</fullName>
    </submittedName>
</protein>
<keyword evidence="3 10" id="KW-0813">Transport</keyword>
<dbReference type="GO" id="GO:0015344">
    <property type="term" value="F:siderophore uptake transmembrane transporter activity"/>
    <property type="evidence" value="ECO:0007669"/>
    <property type="project" value="TreeGrafter"/>
</dbReference>
<evidence type="ECO:0000256" key="12">
    <source>
        <dbReference type="SAM" id="SignalP"/>
    </source>
</evidence>
<evidence type="ECO:0000256" key="4">
    <source>
        <dbReference type="ARBA" id="ARBA00022452"/>
    </source>
</evidence>
<dbReference type="PANTHER" id="PTHR32552:SF84">
    <property type="entry name" value="TONB-DEPENDENT RECEPTOR-RELATED"/>
    <property type="match status" value="1"/>
</dbReference>
<reference evidence="15 16" key="1">
    <citation type="submission" date="2016-11" db="EMBL/GenBank/DDBJ databases">
        <authorList>
            <person name="Jaros S."/>
            <person name="Januszkiewicz K."/>
            <person name="Wedrychowicz H."/>
        </authorList>
    </citation>
    <scope>NUCLEOTIDE SEQUENCE [LARGE SCALE GENOMIC DNA]</scope>
    <source>
        <strain evidence="15 16">CGMCC 1.10190</strain>
    </source>
</reference>
<evidence type="ECO:0000256" key="6">
    <source>
        <dbReference type="ARBA" id="ARBA00023077"/>
    </source>
</evidence>
<feature type="chain" id="PRO_5013042248" evidence="12">
    <location>
        <begin position="31"/>
        <end position="710"/>
    </location>
</feature>
<dbReference type="Pfam" id="PF00593">
    <property type="entry name" value="TonB_dep_Rec_b-barrel"/>
    <property type="match status" value="1"/>
</dbReference>
<dbReference type="SUPFAM" id="SSF56935">
    <property type="entry name" value="Porins"/>
    <property type="match status" value="1"/>
</dbReference>
<dbReference type="InterPro" id="IPR036942">
    <property type="entry name" value="Beta-barrel_TonB_sf"/>
</dbReference>
<dbReference type="EMBL" id="FQXE01000016">
    <property type="protein sequence ID" value="SHI25386.1"/>
    <property type="molecule type" value="Genomic_DNA"/>
</dbReference>
<dbReference type="AlphaFoldDB" id="A0A1M5ZMI5"/>
<keyword evidence="8" id="KW-0675">Receptor</keyword>
<dbReference type="Gene3D" id="2.40.170.20">
    <property type="entry name" value="TonB-dependent receptor, beta-barrel domain"/>
    <property type="match status" value="1"/>
</dbReference>
<keyword evidence="16" id="KW-1185">Reference proteome</keyword>
<organism evidence="15 16">
    <name type="scientific">Pollutimonas bauzanensis</name>
    <dbReference type="NCBI Taxonomy" id="658167"/>
    <lineage>
        <taxon>Bacteria</taxon>
        <taxon>Pseudomonadati</taxon>
        <taxon>Pseudomonadota</taxon>
        <taxon>Betaproteobacteria</taxon>
        <taxon>Burkholderiales</taxon>
        <taxon>Alcaligenaceae</taxon>
        <taxon>Pollutimonas</taxon>
    </lineage>
</organism>
<dbReference type="CDD" id="cd01347">
    <property type="entry name" value="ligand_gated_channel"/>
    <property type="match status" value="1"/>
</dbReference>
<keyword evidence="12" id="KW-0732">Signal</keyword>
<proteinExistence type="inferred from homology"/>
<dbReference type="GO" id="GO:0009279">
    <property type="term" value="C:cell outer membrane"/>
    <property type="evidence" value="ECO:0007669"/>
    <property type="project" value="UniProtKB-SubCell"/>
</dbReference>
<sequence>MLRIHFHAAAAAALAIRLAPLILASGAVHAAESVPLLPAIPVKANSATEINRAASTGSALNLTPQQTPASISVITREQLQQRGDASLADAVSRSPGLSNIGHPGNGGAALSARGFTGSSSVMQLYDGKRQYGGIGITFPFDTWSIDRIEVLRGPASVIYGEGAIGGVVNVIPKKPSRAPVRNEIQATIGSDNTQRLGFGSGGAIDDKLSYRFDASGNRSDGWVDMGNSRNLTFSGALQLDVSPEFSLTLSYAQGWQKPMRYFGTPLVNGEPDDSLRKQNYNVGDATIKYQDRWTELSALWTPNDTTTVQSRLYQIESERHWRNAEYYNYVPASGLIERSSYTDIRHDQSQVGNTTDISFDTTVLGLKNRAALGFDINQSAFKHTNNSPYSGSSLVDPYDFDRGGFIDIVAATPRYRNKASQYSLFAENRLELTRQWSVLAGLRYDHADVRRRDLPAGQTVLDKTFSNVGWRLGTVYDILPSLAVYGQYSVAADPVSALMMMSPANKDFELSTGKQLEFGVKQAFWGDKGEWTLAAYRIVKEKLLTRDISDPAVSIQVGRQSSRGIEATLGVELAAGWRLDANAALLRARYDDFSESVGGVAVTRDGRVPTDVPQRLANMWLSWRFLPQWTASAGLRHVGKRYADRANDLALPAYTTTDLALQWKPKRDLTLTLRGFNVFDRHYVETAYYNQTQWFQGAGRRMELTAAYQF</sequence>
<dbReference type="PANTHER" id="PTHR32552">
    <property type="entry name" value="FERRICHROME IRON RECEPTOR-RELATED"/>
    <property type="match status" value="1"/>
</dbReference>
<dbReference type="InterPro" id="IPR000531">
    <property type="entry name" value="Beta-barrel_TonB"/>
</dbReference>
<feature type="domain" description="TonB-dependent receptor plug" evidence="14">
    <location>
        <begin position="64"/>
        <end position="167"/>
    </location>
</feature>
<dbReference type="OrthoDB" id="127311at2"/>
<name>A0A1M5ZMI5_9BURK</name>
<dbReference type="Proteomes" id="UP000184226">
    <property type="component" value="Unassembled WGS sequence"/>
</dbReference>
<dbReference type="InterPro" id="IPR039426">
    <property type="entry name" value="TonB-dep_rcpt-like"/>
</dbReference>
<keyword evidence="6 11" id="KW-0798">TonB box</keyword>
<evidence type="ECO:0000256" key="1">
    <source>
        <dbReference type="ARBA" id="ARBA00004571"/>
    </source>
</evidence>
<keyword evidence="5 10" id="KW-0812">Transmembrane</keyword>
<dbReference type="STRING" id="658167.SAMN04488135_11630"/>
<keyword evidence="4 10" id="KW-1134">Transmembrane beta strand</keyword>
<dbReference type="GO" id="GO:0038023">
    <property type="term" value="F:signaling receptor activity"/>
    <property type="evidence" value="ECO:0007669"/>
    <property type="project" value="InterPro"/>
</dbReference>
<comment type="similarity">
    <text evidence="2 10 11">Belongs to the TonB-dependent receptor family.</text>
</comment>
<dbReference type="Pfam" id="PF07715">
    <property type="entry name" value="Plug"/>
    <property type="match status" value="1"/>
</dbReference>
<evidence type="ECO:0000256" key="5">
    <source>
        <dbReference type="ARBA" id="ARBA00022692"/>
    </source>
</evidence>
<evidence type="ECO:0000256" key="9">
    <source>
        <dbReference type="ARBA" id="ARBA00023237"/>
    </source>
</evidence>
<evidence type="ECO:0000256" key="3">
    <source>
        <dbReference type="ARBA" id="ARBA00022448"/>
    </source>
</evidence>
<evidence type="ECO:0000259" key="13">
    <source>
        <dbReference type="Pfam" id="PF00593"/>
    </source>
</evidence>
<dbReference type="InterPro" id="IPR037066">
    <property type="entry name" value="Plug_dom_sf"/>
</dbReference>
<dbReference type="NCBIfam" id="TIGR01783">
    <property type="entry name" value="TonB-siderophor"/>
    <property type="match status" value="1"/>
</dbReference>
<evidence type="ECO:0000256" key="8">
    <source>
        <dbReference type="ARBA" id="ARBA00023170"/>
    </source>
</evidence>
<evidence type="ECO:0000313" key="15">
    <source>
        <dbReference type="EMBL" id="SHI25386.1"/>
    </source>
</evidence>
<dbReference type="InterPro" id="IPR012910">
    <property type="entry name" value="Plug_dom"/>
</dbReference>
<evidence type="ECO:0000259" key="14">
    <source>
        <dbReference type="Pfam" id="PF07715"/>
    </source>
</evidence>